<feature type="transmembrane region" description="Helical" evidence="1">
    <location>
        <begin position="186"/>
        <end position="210"/>
    </location>
</feature>
<accession>A0A7U3ZKG2</accession>
<dbReference type="Proteomes" id="UP000000493">
    <property type="component" value="Chromosome"/>
</dbReference>
<organism evidence="2 3">
    <name type="scientific">Runella slithyformis (strain ATCC 29530 / DSM 19594 / LMG 11500 / NCIMB 11436 / LSU 4)</name>
    <dbReference type="NCBI Taxonomy" id="761193"/>
    <lineage>
        <taxon>Bacteria</taxon>
        <taxon>Pseudomonadati</taxon>
        <taxon>Bacteroidota</taxon>
        <taxon>Cytophagia</taxon>
        <taxon>Cytophagales</taxon>
        <taxon>Spirosomataceae</taxon>
        <taxon>Runella</taxon>
    </lineage>
</organism>
<name>A0A7U3ZKG2_RUNSL</name>
<keyword evidence="3" id="KW-1185">Reference proteome</keyword>
<feature type="transmembrane region" description="Helical" evidence="1">
    <location>
        <begin position="147"/>
        <end position="165"/>
    </location>
</feature>
<proteinExistence type="predicted"/>
<dbReference type="AlphaFoldDB" id="A0A7U3ZKG2"/>
<keyword evidence="1" id="KW-0812">Transmembrane</keyword>
<dbReference type="EMBL" id="CP002859">
    <property type="protein sequence ID" value="AEI48875.1"/>
    <property type="molecule type" value="Genomic_DNA"/>
</dbReference>
<protein>
    <recommendedName>
        <fullName evidence="4">Yip1 domain-containing protein</fullName>
    </recommendedName>
</protein>
<evidence type="ECO:0008006" key="4">
    <source>
        <dbReference type="Google" id="ProtNLM"/>
    </source>
</evidence>
<feature type="transmembrane region" description="Helical" evidence="1">
    <location>
        <begin position="56"/>
        <end position="84"/>
    </location>
</feature>
<keyword evidence="1" id="KW-1133">Transmembrane helix</keyword>
<gene>
    <name evidence="2" type="ordered locus">Runsl_2470</name>
</gene>
<reference evidence="2 3" key="2">
    <citation type="journal article" date="2012" name="Stand. Genomic Sci.">
        <title>Complete genome sequence of the aquatic bacterium Runella slithyformis type strain (LSU 4(T)).</title>
        <authorList>
            <person name="Copeland A."/>
            <person name="Zhang X."/>
            <person name="Misra M."/>
            <person name="Lapidus A."/>
            <person name="Nolan M."/>
            <person name="Lucas S."/>
            <person name="Deshpande S."/>
            <person name="Cheng J.F."/>
            <person name="Tapia R."/>
            <person name="Goodwin L.A."/>
            <person name="Pitluck S."/>
            <person name="Liolios K."/>
            <person name="Pagani I."/>
            <person name="Ivanova N."/>
            <person name="Mikhailova N."/>
            <person name="Pati A."/>
            <person name="Chen A."/>
            <person name="Palaniappan K."/>
            <person name="Land M."/>
            <person name="Hauser L."/>
            <person name="Pan C."/>
            <person name="Jeffries C.D."/>
            <person name="Detter J.C."/>
            <person name="Brambilla E.M."/>
            <person name="Rohde M."/>
            <person name="Djao O.D."/>
            <person name="Goker M."/>
            <person name="Sikorski J."/>
            <person name="Tindall B.J."/>
            <person name="Woyke T."/>
            <person name="Bristow J."/>
            <person name="Eisen J.A."/>
            <person name="Markowitz V."/>
            <person name="Hugenholtz P."/>
            <person name="Kyrpides N.C."/>
            <person name="Klenk H.P."/>
            <person name="Mavromatis K."/>
        </authorList>
    </citation>
    <scope>NUCLEOTIDE SEQUENCE [LARGE SCALE GENOMIC DNA]</scope>
    <source>
        <strain evidence="3">ATCC 29530 / DSM 19594 / LMG 11500 / NCIMB 11436 / LSU 4</strain>
    </source>
</reference>
<reference evidence="3" key="1">
    <citation type="submission" date="2011-06" db="EMBL/GenBank/DDBJ databases">
        <title>The complete genome of chromosome of Runella slithyformis DSM 19594.</title>
        <authorList>
            <consortium name="US DOE Joint Genome Institute (JGI-PGF)"/>
            <person name="Lucas S."/>
            <person name="Han J."/>
            <person name="Lapidus A."/>
            <person name="Bruce D."/>
            <person name="Goodwin L."/>
            <person name="Pitluck S."/>
            <person name="Peters L."/>
            <person name="Kyrpides N."/>
            <person name="Mavromatis K."/>
            <person name="Ivanova N."/>
            <person name="Ovchinnikova G."/>
            <person name="Zhang X."/>
            <person name="Misra M."/>
            <person name="Detter J.C."/>
            <person name="Tapia R."/>
            <person name="Han C."/>
            <person name="Land M."/>
            <person name="Hauser L."/>
            <person name="Markowitz V."/>
            <person name="Cheng J.-F."/>
            <person name="Hugenholtz P."/>
            <person name="Woyke T."/>
            <person name="Wu D."/>
            <person name="Tindall B."/>
            <person name="Faehrich R."/>
            <person name="Brambilla E."/>
            <person name="Klenk H.-P."/>
            <person name="Eisen J.A."/>
        </authorList>
    </citation>
    <scope>NUCLEOTIDE SEQUENCE [LARGE SCALE GENOMIC DNA]</scope>
    <source>
        <strain evidence="3">ATCC 29530 / DSM 19594 / LMG 11500 / NCIMB 11436 / LSU 4</strain>
    </source>
</reference>
<dbReference type="RefSeq" id="WP_013928186.1">
    <property type="nucleotide sequence ID" value="NC_015703.1"/>
</dbReference>
<evidence type="ECO:0000313" key="2">
    <source>
        <dbReference type="EMBL" id="AEI48875.1"/>
    </source>
</evidence>
<evidence type="ECO:0000313" key="3">
    <source>
        <dbReference type="Proteomes" id="UP000000493"/>
    </source>
</evidence>
<sequence>MNNLYRFLLFSSFACLLAWVTKTSLISDTLYFNTLADQLTYEQIEDFIAQGKQWEWLGYVLIPLVYLIKFSLVALVLSLGLWLVTGRYEFKRLLGVAIEAEVIFLLPIVIKIFWFLFVQTGYTLQDLQFFYPLSALNLFDYQSLEPWLVYPLQVLNVFEVAYWVVLAYGVALRSPEVKPSLSLERAFGLVAASYGTGLVVWVAVMMFLTLSYS</sequence>
<evidence type="ECO:0000256" key="1">
    <source>
        <dbReference type="SAM" id="Phobius"/>
    </source>
</evidence>
<keyword evidence="1" id="KW-0472">Membrane</keyword>
<dbReference type="KEGG" id="rsi:Runsl_2470"/>
<feature type="transmembrane region" description="Helical" evidence="1">
    <location>
        <begin position="96"/>
        <end position="117"/>
    </location>
</feature>